<comment type="caution">
    <text evidence="1">The sequence shown here is derived from an EMBL/GenBank/DDBJ whole genome shotgun (WGS) entry which is preliminary data.</text>
</comment>
<accession>A0AA41SGC8</accession>
<keyword evidence="2" id="KW-1185">Reference proteome</keyword>
<protein>
    <submittedName>
        <fullName evidence="1">Uncharacterized protein</fullName>
    </submittedName>
</protein>
<reference evidence="1" key="1">
    <citation type="submission" date="2022-03" db="EMBL/GenBank/DDBJ databases">
        <title>A functionally conserved STORR gene fusion in Papaver species that diverged 16.8 million years ago.</title>
        <authorList>
            <person name="Catania T."/>
        </authorList>
    </citation>
    <scope>NUCLEOTIDE SEQUENCE</scope>
    <source>
        <strain evidence="1">S-191538</strain>
    </source>
</reference>
<name>A0AA41SGC8_PAPNU</name>
<sequence>MAVSVFLKAFARRGQLPISHSAYQSVFRNVNTSWNSSLLGRTFTSLGSRAFCSKPDHSDPVVQDQTKKLPESNLTKVVFKYVCENDESREASRPFKPVVRKVLEIPGGRTFFEWRRDGDGVCYYDLSDLCYSTFRRFKEAAESTTGIRVSAVYLVYPSLFKEHIRSIMDRAADVLNVDCMIYHIEKIEDPFLIGENPGSGCGLRWNLDELFAIRIWEKITSGDKHVLETIVSQLKRDGFDFTEDSEALQKIGGAVERAMTRMTNVIKLNLPVPAGEPDISTTVSWGNCAGLPILETISLPPQLCLPQ</sequence>
<dbReference type="EMBL" id="JAJJMA010150952">
    <property type="protein sequence ID" value="MCL7034886.1"/>
    <property type="molecule type" value="Genomic_DNA"/>
</dbReference>
<dbReference type="AlphaFoldDB" id="A0AA41SGC8"/>
<proteinExistence type="predicted"/>
<evidence type="ECO:0000313" key="1">
    <source>
        <dbReference type="EMBL" id="MCL7034886.1"/>
    </source>
</evidence>
<evidence type="ECO:0000313" key="2">
    <source>
        <dbReference type="Proteomes" id="UP001177140"/>
    </source>
</evidence>
<organism evidence="1 2">
    <name type="scientific">Papaver nudicaule</name>
    <name type="common">Iceland poppy</name>
    <dbReference type="NCBI Taxonomy" id="74823"/>
    <lineage>
        <taxon>Eukaryota</taxon>
        <taxon>Viridiplantae</taxon>
        <taxon>Streptophyta</taxon>
        <taxon>Embryophyta</taxon>
        <taxon>Tracheophyta</taxon>
        <taxon>Spermatophyta</taxon>
        <taxon>Magnoliopsida</taxon>
        <taxon>Ranunculales</taxon>
        <taxon>Papaveraceae</taxon>
        <taxon>Papaveroideae</taxon>
        <taxon>Papaver</taxon>
    </lineage>
</organism>
<gene>
    <name evidence="1" type="ORF">MKW94_020248</name>
</gene>
<dbReference type="Proteomes" id="UP001177140">
    <property type="component" value="Unassembled WGS sequence"/>
</dbReference>